<sequence length="187" mass="20771">MPYYGQDLWELSTPSERSVLAGPVILKLARQLCTAIAFLHSHNMYHLDIKPENIAVNIRKGHQLTVIDLGSVAVGKPPCTLGCAVGTYDYAAPEVQKWFDWDDSDQRDEAEPRRYNPAKADAWAVGNVIDIVLDSVLADEDLDVDHLDALDDFVVWMKAKRPSMEVALRRLNTFSTSSAFVPSDGSP</sequence>
<dbReference type="SMART" id="SM00220">
    <property type="entry name" value="S_TKc"/>
    <property type="match status" value="1"/>
</dbReference>
<evidence type="ECO:0000259" key="3">
    <source>
        <dbReference type="PROSITE" id="PS50011"/>
    </source>
</evidence>
<protein>
    <recommendedName>
        <fullName evidence="3">Protein kinase domain-containing protein</fullName>
    </recommendedName>
</protein>
<keyword evidence="2" id="KW-0067">ATP-binding</keyword>
<reference evidence="4 5" key="1">
    <citation type="submission" date="2024-02" db="EMBL/GenBank/DDBJ databases">
        <title>A draft genome for the cacao thread blight pathogen Marasmius crinis-equi.</title>
        <authorList>
            <person name="Cohen S.P."/>
            <person name="Baruah I.K."/>
            <person name="Amoako-Attah I."/>
            <person name="Bukari Y."/>
            <person name="Meinhardt L.W."/>
            <person name="Bailey B.A."/>
        </authorList>
    </citation>
    <scope>NUCLEOTIDE SEQUENCE [LARGE SCALE GENOMIC DNA]</scope>
    <source>
        <strain evidence="4 5">GH-76</strain>
    </source>
</reference>
<name>A0ABR3EZB6_9AGAR</name>
<organism evidence="4 5">
    <name type="scientific">Marasmius crinis-equi</name>
    <dbReference type="NCBI Taxonomy" id="585013"/>
    <lineage>
        <taxon>Eukaryota</taxon>
        <taxon>Fungi</taxon>
        <taxon>Dikarya</taxon>
        <taxon>Basidiomycota</taxon>
        <taxon>Agaricomycotina</taxon>
        <taxon>Agaricomycetes</taxon>
        <taxon>Agaricomycetidae</taxon>
        <taxon>Agaricales</taxon>
        <taxon>Marasmiineae</taxon>
        <taxon>Marasmiaceae</taxon>
        <taxon>Marasmius</taxon>
    </lineage>
</organism>
<keyword evidence="1" id="KW-0547">Nucleotide-binding</keyword>
<gene>
    <name evidence="4" type="ORF">V5O48_013706</name>
</gene>
<dbReference type="Pfam" id="PF00069">
    <property type="entry name" value="Pkinase"/>
    <property type="match status" value="1"/>
</dbReference>
<evidence type="ECO:0000313" key="4">
    <source>
        <dbReference type="EMBL" id="KAL0568277.1"/>
    </source>
</evidence>
<proteinExistence type="predicted"/>
<evidence type="ECO:0000313" key="5">
    <source>
        <dbReference type="Proteomes" id="UP001465976"/>
    </source>
</evidence>
<feature type="domain" description="Protein kinase" evidence="3">
    <location>
        <begin position="1"/>
        <end position="187"/>
    </location>
</feature>
<dbReference type="EMBL" id="JBAHYK010001375">
    <property type="protein sequence ID" value="KAL0568277.1"/>
    <property type="molecule type" value="Genomic_DNA"/>
</dbReference>
<dbReference type="PANTHER" id="PTHR24346">
    <property type="entry name" value="MAP/MICROTUBULE AFFINITY-REGULATING KINASE"/>
    <property type="match status" value="1"/>
</dbReference>
<dbReference type="SUPFAM" id="SSF56112">
    <property type="entry name" value="Protein kinase-like (PK-like)"/>
    <property type="match status" value="1"/>
</dbReference>
<evidence type="ECO:0000256" key="2">
    <source>
        <dbReference type="ARBA" id="ARBA00022840"/>
    </source>
</evidence>
<dbReference type="PANTHER" id="PTHR24346:SF30">
    <property type="entry name" value="MATERNAL EMBRYONIC LEUCINE ZIPPER KINASE"/>
    <property type="match status" value="1"/>
</dbReference>
<dbReference type="Proteomes" id="UP001465976">
    <property type="component" value="Unassembled WGS sequence"/>
</dbReference>
<comment type="caution">
    <text evidence="4">The sequence shown here is derived from an EMBL/GenBank/DDBJ whole genome shotgun (WGS) entry which is preliminary data.</text>
</comment>
<dbReference type="PROSITE" id="PS50011">
    <property type="entry name" value="PROTEIN_KINASE_DOM"/>
    <property type="match status" value="1"/>
</dbReference>
<dbReference type="InterPro" id="IPR011009">
    <property type="entry name" value="Kinase-like_dom_sf"/>
</dbReference>
<evidence type="ECO:0000256" key="1">
    <source>
        <dbReference type="ARBA" id="ARBA00022741"/>
    </source>
</evidence>
<dbReference type="InterPro" id="IPR000719">
    <property type="entry name" value="Prot_kinase_dom"/>
</dbReference>
<keyword evidence="5" id="KW-1185">Reference proteome</keyword>
<accession>A0ABR3EZB6</accession>
<dbReference type="Gene3D" id="1.10.510.10">
    <property type="entry name" value="Transferase(Phosphotransferase) domain 1"/>
    <property type="match status" value="1"/>
</dbReference>